<dbReference type="Proteomes" id="UP000231194">
    <property type="component" value="Unassembled WGS sequence"/>
</dbReference>
<evidence type="ECO:0000256" key="1">
    <source>
        <dbReference type="SAM" id="MobiDB-lite"/>
    </source>
</evidence>
<protein>
    <submittedName>
        <fullName evidence="2">Uncharacterized protein</fullName>
    </submittedName>
</protein>
<feature type="compositionally biased region" description="Basic and acidic residues" evidence="1">
    <location>
        <begin position="874"/>
        <end position="895"/>
    </location>
</feature>
<proteinExistence type="predicted"/>
<accession>A0A2M8QYI4</accession>
<dbReference type="OrthoDB" id="9148571at2"/>
<feature type="region of interest" description="Disordered" evidence="1">
    <location>
        <begin position="874"/>
        <end position="906"/>
    </location>
</feature>
<organism evidence="2 3">
    <name type="scientific">Bradyrhizobium forestalis</name>
    <dbReference type="NCBI Taxonomy" id="1419263"/>
    <lineage>
        <taxon>Bacteria</taxon>
        <taxon>Pseudomonadati</taxon>
        <taxon>Pseudomonadota</taxon>
        <taxon>Alphaproteobacteria</taxon>
        <taxon>Hyphomicrobiales</taxon>
        <taxon>Nitrobacteraceae</taxon>
        <taxon>Bradyrhizobium</taxon>
    </lineage>
</organism>
<dbReference type="EMBL" id="PGVG01000054">
    <property type="protein sequence ID" value="PJG50619.1"/>
    <property type="molecule type" value="Genomic_DNA"/>
</dbReference>
<keyword evidence="3" id="KW-1185">Reference proteome</keyword>
<reference evidence="2 3" key="1">
    <citation type="submission" date="2017-11" db="EMBL/GenBank/DDBJ databases">
        <title>Bradyrhizobium forestalis sp. nov., an efficient nitrogen-fixing bacterium isolated from nodules of forest legume species in the Amazon.</title>
        <authorList>
            <person name="Costa E.M."/>
            <person name="Guimaraes A."/>
            <person name="Carvalho T.S."/>
            <person name="Rodrigues T.L."/>
            <person name="Ribeiro P.R.A."/>
            <person name="Lebbe L."/>
            <person name="Willems A."/>
            <person name="Moreira F.M.S."/>
        </authorList>
    </citation>
    <scope>NUCLEOTIDE SEQUENCE [LARGE SCALE GENOMIC DNA]</scope>
    <source>
        <strain evidence="2 3">INPA54B</strain>
    </source>
</reference>
<evidence type="ECO:0000313" key="3">
    <source>
        <dbReference type="Proteomes" id="UP000231194"/>
    </source>
</evidence>
<comment type="caution">
    <text evidence="2">The sequence shown here is derived from an EMBL/GenBank/DDBJ whole genome shotgun (WGS) entry which is preliminary data.</text>
</comment>
<gene>
    <name evidence="2" type="ORF">CVM73_35310</name>
</gene>
<dbReference type="RefSeq" id="WP_100236355.1">
    <property type="nucleotide sequence ID" value="NZ_PGVG01000054.1"/>
</dbReference>
<name>A0A2M8QYI4_9BRAD</name>
<evidence type="ECO:0000313" key="2">
    <source>
        <dbReference type="EMBL" id="PJG50619.1"/>
    </source>
</evidence>
<sequence length="1948" mass="214452">MTVKIPVNIAAQVVAAGIYAKKARFTVVFAPVYDKDAQKYDLVDWPRSVEKLLSDGKGLEIIPLGQNESWRTDAIFNSNPTKIMKLAKDKLRRFSPAVDLQKLTDYWRKVMGDDAGFEALKIALDPAIKPAQRDPLEAALRDPEKPGAFPPKVPDIHGTWRDKSVKELSFERAAHIAATLRRETLDTRPEAKSADALSIQIRNLKNRIGPWPKTVPLTDARLAAMAEDVQAYGDLKDSRIRADEFAAARKTFQDKSKSSKEAIEALVGKHPLLLARTPLAAAMHFGNSLTFTDPSKRLTLEPALSKEAKAAYRLASRTQPFDGGDSFFAADSEAVEFARRRLFALQSNPSLGRLFRFVIDFDCDVSALVDKDVAGGAFPYIDTALDRDPADPSELPAPAQQESRFLLLRLAAADGGSRVWSSAKLRAPADSKAKNTAGHFLPCTREEIDARVRDNASDGRELAVFEQIDGMVDLGQHWHAEKRYQMISLDPVLAIGGDDAKEKRRAENKKTLNDPDSKLMLPQVRDELADKRLATQRGGGLALTDRWRQMHGIARFLDSTAQRDQFDPKVQDGAVNIVLDASDLTVGYKLDVGVRPNDNIKKDRNYWHTLMHRTVRYSPTQKVSAHVPAADFDGDITKHYPDSSARRDADDAQLQTPSALRDWLGESETLTHTTVFMEEVIGAWRGDPLGLACGVQSHKLNPQDLRIDISYDLPTDPALTPPPLRFGWHYHFGLRAFFAGGVSLPLNRAVGHYEKSRNGELALPKADNHGTPLLRYERLESPAIAIPDWLFGELKSEATYTKVTLRGRFAAPQAGRMLVRSFDDPVNRSIADVPDDPGKQGRLPGVGFDRRVILAPAVTLDFAALHDAFRGKKGKDIERGPNGKGIKMCDPRVLLDPENPNDSETMPIDKEEEVVEEFTPVPKPMDRANTKEGLQQVWAKVRVAWRPYTIASRPRGGLQGVDHRAAWGGFPVYRARASRGAAEPVLGHSIAATPAPMTDEGEIRHRIKTAGPEIFKNDNDKKRSILWSAVGVLQNTDGLVDRSGTAVFRPLPSNRDKDVERQPYYPDPAAVTLVIQVVVRGDGFETKRARRVDTKSIALYKEETFKGAAPHDYPDAVPVVLDVVRGNGTENLVKVNPRVDYGNIPHTPSPGRTISAAHVTVTLAPGEQASIRCWCVPTVTFLTHIWAGTATLAAMSVVNGSKPTDDKKVLSVKDVTQAFKAGVKPLTSLSISDKSSGEAASTADFAGLPLPPSEIIREFAAAVRERMLQEPLPEIAAVVEIEAVHAVDLPQQAPRAVAGQKWQLLRAKTELINDLLLPEQTCKALRGNLCMSANWTPENQMSDAVDVLIDGSLRVHGASTEAVEIRARGTAAARGRFDDVERGRSRDDRARGLWPKPDAQEPIKAKRLFGFDPAEDGSVSFEPETVTLLRLEGFLPGTSGEVRIDLLNFQREAKAIEPKPNEPIQAQASPLRASRPAAFPDARARWIEIFAVAISRHTAALRTRYDELPEALSKPNALGPGATKDEEDKAEDAISKVIMDRRWLPATVRPARVVSLSPIPAFAWSDNVPTPPSAKIPSVFVSRTVRVRIRAQRPWFSSGEGERLGIVIWPPNLFDKDVGNVSHDVVRPSPADRKEINLRALPSDGSVIQELQDADLGTGGAWVTRWGADPIRTNGGVQGWLLSKDNFRGVTEQAAFSKPPGEHPKDAVLVKNVLMPVPADADAAELRAAQPPGGFMAVSLITYAPRFDPDQETWYVDVDLNPCGAAYPFVRLGLVRYQPNAPRALQVSEPIVEWAQVMPERRLSAIAKHIDKDRKQVEVTAMLEGVASGPDANNGHPETSTAQAPRVYFTLLQRRIKADDAVPDSELVFAGPQIPAPGCGCASWTAVFRMSDDEYRGYDWSVFAEEVDRLRPATYADEPRYETSEDTNFVDTGPRFAARLSLNNLRVQ</sequence>